<dbReference type="GO" id="GO:0008882">
    <property type="term" value="F:[glutamate-ammonia-ligase] adenylyltransferase activity"/>
    <property type="evidence" value="ECO:0007669"/>
    <property type="project" value="InterPro"/>
</dbReference>
<dbReference type="Gene3D" id="3.30.460.10">
    <property type="entry name" value="Beta Polymerase, domain 2"/>
    <property type="match status" value="2"/>
</dbReference>
<dbReference type="NCBIfam" id="NF008292">
    <property type="entry name" value="PRK11072.1"/>
    <property type="match status" value="1"/>
</dbReference>
<dbReference type="PANTHER" id="PTHR30621:SF0">
    <property type="entry name" value="BIFUNCTIONAL GLUTAMINE SYNTHETASE ADENYLYLTRANSFERASE_ADENYLYL-REMOVING ENZYME"/>
    <property type="match status" value="1"/>
</dbReference>
<sequence>MALSSRPHIPPHDSRKADEIWAHLQEFAGAHILPPTARALSDTLFGNSPYLARLAQQMPEFACEVLRGQRPALMQAILRDMESIRPKEESRAQLAGYLRRKKAETALVLAAEDVGGTASLEDITHGLSAFADAAVQLGLAHLVAERRAKGEIGTPDGTPDMVDPTYDDPSGYFILALGKHGGRELNYSSDIDLVALYDPARVRYDGRKTAGDAMIRLTQDLIALLDQRTADGYVFRVDLRLRPDPGATPVAISTHAAESYYQSSALNWERSAMIKARFIAGDRQAAAEYLDHLGSWIWRRTIDFAALADISALKDQVHSHFGQTDKTFAGYDVKLGPGGIREIEFFAQINQLLHGGRRPALRSRETLVTLQTLVTEGLLPETTARDLTAAYYFLRMLEHRLQMIADEQTHRLPEDRNGLDHVAGFAGFTDAGALESALGHHTRIVRSHFDDLMPDSANSGAEPAFSPDALEATLRDLGFEDPAGSAERIAIWRRGRYRALKTQRARELLDCCLAPLTEALSMTAAPSAALVRFDSWLGQLPSGVQIFSLFQANPNLFRLVARIMGLAPALAETLAKQPGLWDTVLDPEFFAPIEDETVLETRLSTMFERAADYQDMLDAVRHFVGEHRFRIGVHMLEGLADVRECGTALARVADVALKLLIPRVEDSFTEKFGRIRGGGLAVLAMGKYGGRELTHTSDLDLVFLYHVPLADPSSAAIQSDGPKPLGPSQYYSRLVQQVVTAITALTPAGRLFEVDTRLRPSGAQGPLVVTLKTFADYYRSAAWMWEHMALTRARLILAPDSMAGPLNNTILSVLTCQHDGPALLLAVADMRAKLAENTRASQDWAVKHGRGGLVDIEFICQYLMLRDGENTRALFTPSISDCLKGLAQHGILARDTAEALDKAYWLQSNIQAILRLSFGETIPGTDSDLPPGLREILCHATGLKTFDDLKQALSRSQGIVYSIFQQLITVPAGDLQTPHSDGQPTNGENT</sequence>
<dbReference type="NCBIfam" id="NF010706">
    <property type="entry name" value="PRK14108.1"/>
    <property type="match status" value="1"/>
</dbReference>
<evidence type="ECO:0000313" key="10">
    <source>
        <dbReference type="Proteomes" id="UP000271227"/>
    </source>
</evidence>
<dbReference type="InterPro" id="IPR005190">
    <property type="entry name" value="GlnE_rpt_dom"/>
</dbReference>
<dbReference type="GO" id="GO:0000820">
    <property type="term" value="P:regulation of glutamine family amino acid metabolic process"/>
    <property type="evidence" value="ECO:0007669"/>
    <property type="project" value="TreeGrafter"/>
</dbReference>
<keyword evidence="4" id="KW-0067">ATP-binding</keyword>
<gene>
    <name evidence="9" type="ORF">BXY39_1200</name>
</gene>
<evidence type="ECO:0000256" key="5">
    <source>
        <dbReference type="ARBA" id="ARBA00022842"/>
    </source>
</evidence>
<name>A0A3M0CIA8_9PROT</name>
<reference evidence="9 10" key="1">
    <citation type="submission" date="2018-10" db="EMBL/GenBank/DDBJ databases">
        <title>Genomic Encyclopedia of Archaeal and Bacterial Type Strains, Phase II (KMG-II): from individual species to whole genera.</title>
        <authorList>
            <person name="Goeker M."/>
        </authorList>
    </citation>
    <scope>NUCLEOTIDE SEQUENCE [LARGE SCALE GENOMIC DNA]</scope>
    <source>
        <strain evidence="9 10">DSM 25217</strain>
    </source>
</reference>
<keyword evidence="3" id="KW-0547">Nucleotide-binding</keyword>
<evidence type="ECO:0000256" key="3">
    <source>
        <dbReference type="ARBA" id="ARBA00022741"/>
    </source>
</evidence>
<proteinExistence type="predicted"/>
<evidence type="ECO:0000256" key="1">
    <source>
        <dbReference type="ARBA" id="ARBA00022679"/>
    </source>
</evidence>
<dbReference type="SUPFAM" id="SSF81301">
    <property type="entry name" value="Nucleotidyltransferase"/>
    <property type="match status" value="2"/>
</dbReference>
<dbReference type="Gene3D" id="1.20.120.330">
    <property type="entry name" value="Nucleotidyltransferases domain 2"/>
    <property type="match status" value="2"/>
</dbReference>
<dbReference type="GO" id="GO:0005524">
    <property type="term" value="F:ATP binding"/>
    <property type="evidence" value="ECO:0007669"/>
    <property type="project" value="UniProtKB-KW"/>
</dbReference>
<dbReference type="InParanoid" id="A0A3M0CIA8"/>
<evidence type="ECO:0000256" key="2">
    <source>
        <dbReference type="ARBA" id="ARBA00022695"/>
    </source>
</evidence>
<dbReference type="InterPro" id="IPR043519">
    <property type="entry name" value="NT_sf"/>
</dbReference>
<dbReference type="Gene3D" id="1.20.120.1510">
    <property type="match status" value="1"/>
</dbReference>
<dbReference type="CDD" id="cd05401">
    <property type="entry name" value="NT_GlnE_GlnD_like"/>
    <property type="match status" value="2"/>
</dbReference>
<dbReference type="AlphaFoldDB" id="A0A3M0CIA8"/>
<keyword evidence="10" id="KW-1185">Reference proteome</keyword>
<dbReference type="InterPro" id="IPR013546">
    <property type="entry name" value="PII_UdlTrfase/GS_AdlTrfase"/>
</dbReference>
<evidence type="ECO:0000259" key="8">
    <source>
        <dbReference type="Pfam" id="PF08335"/>
    </source>
</evidence>
<protein>
    <submittedName>
        <fullName evidence="9">Glutamate-ammonia-ligase adenylyltransferase</fullName>
    </submittedName>
</protein>
<keyword evidence="9" id="KW-0436">Ligase</keyword>
<dbReference type="FunCoup" id="A0A3M0CIA8">
    <property type="interactions" value="198"/>
</dbReference>
<evidence type="ECO:0000259" key="7">
    <source>
        <dbReference type="Pfam" id="PF03710"/>
    </source>
</evidence>
<feature type="domain" description="Glutamate-ammonia ligase adenylyltransferase repeated" evidence="7">
    <location>
        <begin position="44"/>
        <end position="289"/>
    </location>
</feature>
<keyword evidence="2 9" id="KW-0548">Nucleotidyltransferase</keyword>
<dbReference type="SUPFAM" id="SSF81593">
    <property type="entry name" value="Nucleotidyltransferase substrate binding subunit/domain"/>
    <property type="match status" value="2"/>
</dbReference>
<evidence type="ECO:0000256" key="4">
    <source>
        <dbReference type="ARBA" id="ARBA00022840"/>
    </source>
</evidence>
<comment type="caution">
    <text evidence="9">The sequence shown here is derived from an EMBL/GenBank/DDBJ whole genome shotgun (WGS) entry which is preliminary data.</text>
</comment>
<dbReference type="Pfam" id="PF03710">
    <property type="entry name" value="GlnE"/>
    <property type="match status" value="2"/>
</dbReference>
<dbReference type="PANTHER" id="PTHR30621">
    <property type="entry name" value="GLUTAMINE SYNTHETASE ADENYLYLTRANSFERASE"/>
    <property type="match status" value="1"/>
</dbReference>
<evidence type="ECO:0000256" key="6">
    <source>
        <dbReference type="ARBA" id="ARBA00023268"/>
    </source>
</evidence>
<dbReference type="EMBL" id="REFR01000010">
    <property type="protein sequence ID" value="RMB08565.1"/>
    <property type="molecule type" value="Genomic_DNA"/>
</dbReference>
<dbReference type="InterPro" id="IPR023057">
    <property type="entry name" value="GlnE"/>
</dbReference>
<dbReference type="Pfam" id="PF08335">
    <property type="entry name" value="GlnD_UR_UTase"/>
    <property type="match status" value="2"/>
</dbReference>
<accession>A0A3M0CIA8</accession>
<keyword evidence="5" id="KW-0460">Magnesium</keyword>
<evidence type="ECO:0000313" key="9">
    <source>
        <dbReference type="EMBL" id="RMB08565.1"/>
    </source>
</evidence>
<dbReference type="GO" id="GO:0005829">
    <property type="term" value="C:cytosol"/>
    <property type="evidence" value="ECO:0007669"/>
    <property type="project" value="TreeGrafter"/>
</dbReference>
<dbReference type="Proteomes" id="UP000271227">
    <property type="component" value="Unassembled WGS sequence"/>
</dbReference>
<dbReference type="OrthoDB" id="9759366at2"/>
<feature type="domain" description="PII-uridylyltransferase/Glutamine-synthetase adenylyltransferase" evidence="8">
    <location>
        <begin position="324"/>
        <end position="452"/>
    </location>
</feature>
<feature type="domain" description="PII-uridylyltransferase/Glutamine-synthetase adenylyltransferase" evidence="8">
    <location>
        <begin position="830"/>
        <end position="920"/>
    </location>
</feature>
<keyword evidence="1 9" id="KW-0808">Transferase</keyword>
<keyword evidence="6" id="KW-0511">Multifunctional enzyme</keyword>
<feature type="domain" description="Glutamate-ammonia ligase adenylyltransferase repeated" evidence="7">
    <location>
        <begin position="560"/>
        <end position="797"/>
    </location>
</feature>
<organism evidence="9 10">
    <name type="scientific">Eilatimonas milleporae</name>
    <dbReference type="NCBI Taxonomy" id="911205"/>
    <lineage>
        <taxon>Bacteria</taxon>
        <taxon>Pseudomonadati</taxon>
        <taxon>Pseudomonadota</taxon>
        <taxon>Alphaproteobacteria</taxon>
        <taxon>Kordiimonadales</taxon>
        <taxon>Kordiimonadaceae</taxon>
        <taxon>Eilatimonas</taxon>
    </lineage>
</organism>
<dbReference type="GO" id="GO:0016874">
    <property type="term" value="F:ligase activity"/>
    <property type="evidence" value="ECO:0007669"/>
    <property type="project" value="UniProtKB-KW"/>
</dbReference>